<evidence type="ECO:0000313" key="3">
    <source>
        <dbReference type="Proteomes" id="UP000184330"/>
    </source>
</evidence>
<reference evidence="2 3" key="1">
    <citation type="submission" date="2016-03" db="EMBL/GenBank/DDBJ databases">
        <authorList>
            <person name="Ploux O."/>
        </authorList>
    </citation>
    <scope>NUCLEOTIDE SEQUENCE [LARGE SCALE GENOMIC DNA]</scope>
    <source>
        <strain evidence="2 3">UAMH 11012</strain>
    </source>
</reference>
<feature type="domain" description="Methyltransferase" evidence="1">
    <location>
        <begin position="44"/>
        <end position="161"/>
    </location>
</feature>
<dbReference type="InterPro" id="IPR029063">
    <property type="entry name" value="SAM-dependent_MTases_sf"/>
</dbReference>
<sequence length="281" mass="30710">MASSNRLDAIRNRYDKRAPTYDQEKGFHPKQAADYINWMNVQPGFNILDLACGTGAVTVPAAKEAGPSGSVIGIDISSASLDIGREKALKEGLKVTFLEHDIENLKGLEKYGIEEGKFDLITCVSAFALVQDPSEAVRSWGKLLKKGGKLIFDVPAGGSLIKNLLLERVAKELNVSVHSHRLDSAESVKKCLTDAGLDASESFLSDVYDATEVMEINKAGETFDELLGRANWTGDWYRDLAKPGLVDKSRAAFRKEVEKIADKDGKVVSYLMLNMAVGKKL</sequence>
<proteinExistence type="predicted"/>
<name>A0A1L7X090_9HELO</name>
<dbReference type="GO" id="GO:0008168">
    <property type="term" value="F:methyltransferase activity"/>
    <property type="evidence" value="ECO:0007669"/>
    <property type="project" value="UniProtKB-KW"/>
</dbReference>
<dbReference type="SUPFAM" id="SSF53335">
    <property type="entry name" value="S-adenosyl-L-methionine-dependent methyltransferases"/>
    <property type="match status" value="1"/>
</dbReference>
<protein>
    <submittedName>
        <fullName evidence="2">Related to ubiE/COQ5 methyltransferase</fullName>
    </submittedName>
</protein>
<dbReference type="Pfam" id="PF13847">
    <property type="entry name" value="Methyltransf_31"/>
    <property type="match status" value="1"/>
</dbReference>
<evidence type="ECO:0000259" key="1">
    <source>
        <dbReference type="Pfam" id="PF13847"/>
    </source>
</evidence>
<dbReference type="PANTHER" id="PTHR43861:SF1">
    <property type="entry name" value="TRANS-ACONITATE 2-METHYLTRANSFERASE"/>
    <property type="match status" value="1"/>
</dbReference>
<keyword evidence="3" id="KW-1185">Reference proteome</keyword>
<dbReference type="STRING" id="576137.A0A1L7X090"/>
<organism evidence="2 3">
    <name type="scientific">Phialocephala subalpina</name>
    <dbReference type="NCBI Taxonomy" id="576137"/>
    <lineage>
        <taxon>Eukaryota</taxon>
        <taxon>Fungi</taxon>
        <taxon>Dikarya</taxon>
        <taxon>Ascomycota</taxon>
        <taxon>Pezizomycotina</taxon>
        <taxon>Leotiomycetes</taxon>
        <taxon>Helotiales</taxon>
        <taxon>Mollisiaceae</taxon>
        <taxon>Phialocephala</taxon>
        <taxon>Phialocephala fortinii species complex</taxon>
    </lineage>
</organism>
<dbReference type="AlphaFoldDB" id="A0A1L7X090"/>
<dbReference type="PANTHER" id="PTHR43861">
    <property type="entry name" value="TRANS-ACONITATE 2-METHYLTRANSFERASE-RELATED"/>
    <property type="match status" value="1"/>
</dbReference>
<dbReference type="GO" id="GO:0032259">
    <property type="term" value="P:methylation"/>
    <property type="evidence" value="ECO:0007669"/>
    <property type="project" value="UniProtKB-KW"/>
</dbReference>
<dbReference type="Gene3D" id="3.40.50.150">
    <property type="entry name" value="Vaccinia Virus protein VP39"/>
    <property type="match status" value="1"/>
</dbReference>
<accession>A0A1L7X090</accession>
<evidence type="ECO:0000313" key="2">
    <source>
        <dbReference type="EMBL" id="CZR58430.1"/>
    </source>
</evidence>
<dbReference type="InterPro" id="IPR025714">
    <property type="entry name" value="Methyltranfer_dom"/>
</dbReference>
<dbReference type="Proteomes" id="UP000184330">
    <property type="component" value="Unassembled WGS sequence"/>
</dbReference>
<keyword evidence="2" id="KW-0489">Methyltransferase</keyword>
<dbReference type="EMBL" id="FJOG01000012">
    <property type="protein sequence ID" value="CZR58430.1"/>
    <property type="molecule type" value="Genomic_DNA"/>
</dbReference>
<gene>
    <name evidence="2" type="ORF">PAC_08322</name>
</gene>
<dbReference type="CDD" id="cd02440">
    <property type="entry name" value="AdoMet_MTases"/>
    <property type="match status" value="1"/>
</dbReference>
<dbReference type="OrthoDB" id="66144at2759"/>
<keyword evidence="2" id="KW-0808">Transferase</keyword>